<evidence type="ECO:0000256" key="3">
    <source>
        <dbReference type="ARBA" id="ARBA00022723"/>
    </source>
</evidence>
<dbReference type="AlphaFoldDB" id="A0A5J4KV03"/>
<dbReference type="SUPFAM" id="SSF88723">
    <property type="entry name" value="PIN domain-like"/>
    <property type="match status" value="1"/>
</dbReference>
<evidence type="ECO:0000256" key="2">
    <source>
        <dbReference type="ARBA" id="ARBA00022722"/>
    </source>
</evidence>
<name>A0A5J4KV03_9ZZZZ</name>
<dbReference type="InterPro" id="IPR029060">
    <property type="entry name" value="PIN-like_dom_sf"/>
</dbReference>
<dbReference type="GO" id="GO:0004518">
    <property type="term" value="F:nuclease activity"/>
    <property type="evidence" value="ECO:0007669"/>
    <property type="project" value="UniProtKB-KW"/>
</dbReference>
<comment type="caution">
    <text evidence="8">The sequence shown here is derived from an EMBL/GenBank/DDBJ whole genome shotgun (WGS) entry which is preliminary data.</text>
</comment>
<evidence type="ECO:0000256" key="5">
    <source>
        <dbReference type="ARBA" id="ARBA00022842"/>
    </source>
</evidence>
<dbReference type="CDD" id="cd09881">
    <property type="entry name" value="PIN_VapC4-5_FitB-like"/>
    <property type="match status" value="1"/>
</dbReference>
<evidence type="ECO:0000256" key="6">
    <source>
        <dbReference type="ARBA" id="ARBA00038093"/>
    </source>
</evidence>
<keyword evidence="4" id="KW-0378">Hydrolase</keyword>
<organism evidence="8">
    <name type="scientific">hot springs metagenome</name>
    <dbReference type="NCBI Taxonomy" id="433727"/>
    <lineage>
        <taxon>unclassified sequences</taxon>
        <taxon>metagenomes</taxon>
        <taxon>ecological metagenomes</taxon>
    </lineage>
</organism>
<dbReference type="EMBL" id="BLAB01000001">
    <property type="protein sequence ID" value="GER93014.1"/>
    <property type="molecule type" value="Genomic_DNA"/>
</dbReference>
<dbReference type="PANTHER" id="PTHR33653">
    <property type="entry name" value="RIBONUCLEASE VAPC2"/>
    <property type="match status" value="1"/>
</dbReference>
<dbReference type="GO" id="GO:0016787">
    <property type="term" value="F:hydrolase activity"/>
    <property type="evidence" value="ECO:0007669"/>
    <property type="project" value="UniProtKB-KW"/>
</dbReference>
<dbReference type="InterPro" id="IPR050556">
    <property type="entry name" value="Type_II_TA_system_RNase"/>
</dbReference>
<gene>
    <name evidence="8" type="ORF">A45J_0745</name>
</gene>
<comment type="similarity">
    <text evidence="6">Belongs to the PINc/VapC protein family.</text>
</comment>
<dbReference type="InterPro" id="IPR002716">
    <property type="entry name" value="PIN_dom"/>
</dbReference>
<keyword evidence="3" id="KW-0479">Metal-binding</keyword>
<evidence type="ECO:0000259" key="7">
    <source>
        <dbReference type="Pfam" id="PF01850"/>
    </source>
</evidence>
<keyword evidence="5" id="KW-0460">Magnesium</keyword>
<dbReference type="Gene3D" id="3.40.50.1010">
    <property type="entry name" value="5'-nuclease"/>
    <property type="match status" value="1"/>
</dbReference>
<accession>A0A5J4KV03</accession>
<evidence type="ECO:0000313" key="8">
    <source>
        <dbReference type="EMBL" id="GER93014.1"/>
    </source>
</evidence>
<comment type="cofactor">
    <cofactor evidence="1">
        <name>Mg(2+)</name>
        <dbReference type="ChEBI" id="CHEBI:18420"/>
    </cofactor>
</comment>
<protein>
    <recommendedName>
        <fullName evidence="7">PIN domain-containing protein</fullName>
    </recommendedName>
</protein>
<proteinExistence type="inferred from homology"/>
<reference evidence="8" key="1">
    <citation type="submission" date="2019-10" db="EMBL/GenBank/DDBJ databases">
        <title>Metagenomic sequencing of thiosulfate-disproportionating enrichment culture.</title>
        <authorList>
            <person name="Umezawa K."/>
            <person name="Kojima H."/>
            <person name="Fukui M."/>
        </authorList>
    </citation>
    <scope>NUCLEOTIDE SEQUENCE</scope>
    <source>
        <strain evidence="8">45J</strain>
    </source>
</reference>
<keyword evidence="2" id="KW-0540">Nuclease</keyword>
<evidence type="ECO:0000256" key="4">
    <source>
        <dbReference type="ARBA" id="ARBA00022801"/>
    </source>
</evidence>
<dbReference type="GO" id="GO:0046872">
    <property type="term" value="F:metal ion binding"/>
    <property type="evidence" value="ECO:0007669"/>
    <property type="project" value="UniProtKB-KW"/>
</dbReference>
<feature type="domain" description="PIN" evidence="7">
    <location>
        <begin position="8"/>
        <end position="134"/>
    </location>
</feature>
<dbReference type="PANTHER" id="PTHR33653:SF1">
    <property type="entry name" value="RIBONUCLEASE VAPC2"/>
    <property type="match status" value="1"/>
</dbReference>
<evidence type="ECO:0000256" key="1">
    <source>
        <dbReference type="ARBA" id="ARBA00001946"/>
    </source>
</evidence>
<sequence>MVEYPFKVICDTSIYIPFINQGIAHPAIFDEAVTPVLYMSSVVLSELYSGAHDNRSIKLLDKIYYTFQDLGRLIVPNDSDWRQTGGIIAKLKKKYGFEAKYLARIQNDILIACSARKIGAFIVTQNKKDFQRIKEFVDFRIYYL</sequence>
<dbReference type="Pfam" id="PF01850">
    <property type="entry name" value="PIN"/>
    <property type="match status" value="1"/>
</dbReference>